<reference evidence="2 3" key="1">
    <citation type="submission" date="2018-11" db="EMBL/GenBank/DDBJ databases">
        <title>Sequencing the genomes of 1000 actinobacteria strains.</title>
        <authorList>
            <person name="Klenk H.-P."/>
        </authorList>
    </citation>
    <scope>NUCLEOTIDE SEQUENCE [LARGE SCALE GENOMIC DNA]</scope>
    <source>
        <strain evidence="2 3">DSM 44254</strain>
    </source>
</reference>
<dbReference type="InterPro" id="IPR000182">
    <property type="entry name" value="GNAT_dom"/>
</dbReference>
<evidence type="ECO:0000259" key="1">
    <source>
        <dbReference type="PROSITE" id="PS51186"/>
    </source>
</evidence>
<dbReference type="EMBL" id="RJKE01000001">
    <property type="protein sequence ID" value="ROO90829.1"/>
    <property type="molecule type" value="Genomic_DNA"/>
</dbReference>
<evidence type="ECO:0000313" key="3">
    <source>
        <dbReference type="Proteomes" id="UP000272400"/>
    </source>
</evidence>
<dbReference type="InterPro" id="IPR016181">
    <property type="entry name" value="Acyl_CoA_acyltransferase"/>
</dbReference>
<dbReference type="GO" id="GO:0016747">
    <property type="term" value="F:acyltransferase activity, transferring groups other than amino-acyl groups"/>
    <property type="evidence" value="ECO:0007669"/>
    <property type="project" value="InterPro"/>
</dbReference>
<dbReference type="PROSITE" id="PS51186">
    <property type="entry name" value="GNAT"/>
    <property type="match status" value="1"/>
</dbReference>
<accession>A0A3N1DBE7</accession>
<dbReference type="RefSeq" id="WP_123669730.1">
    <property type="nucleotide sequence ID" value="NZ_RJKE01000001.1"/>
</dbReference>
<dbReference type="Proteomes" id="UP000272400">
    <property type="component" value="Unassembled WGS sequence"/>
</dbReference>
<keyword evidence="3" id="KW-1185">Reference proteome</keyword>
<dbReference type="OrthoDB" id="4214715at2"/>
<keyword evidence="2" id="KW-0808">Transferase</keyword>
<protein>
    <submittedName>
        <fullName evidence="2">RimJ/RimL family protein N-acetyltransferase</fullName>
    </submittedName>
</protein>
<feature type="domain" description="N-acetyltransferase" evidence="1">
    <location>
        <begin position="13"/>
        <end position="188"/>
    </location>
</feature>
<sequence length="763" mass="84101">MELLRFPVDDGSLSVRDMTESDIDGFVSYWHDGTADLEFLGIDPERLGTRAETRDRFVRMCRRDGPRADVLGYTFCLDDTVIGFTNVNILGRPRGYMHVHLTDPAARGRGFLSEILRRSLPVLADHVLARYPIDGLVLETRTRNGAINAVLRKAGLRPARTGHLADPDGLAGPGEFAVFEVDAALIRELVGRPAAPPTKAVDDEVEYRLRLIRDDARHDDVAVAAGLVAAGFAALAPGVSLLDPAAAEDLLDRAGEHRSTVYDLWYRMKIPFGDADPDSWYTMALALGRTGGDVASAVHLHARVLERVASGEPPAAVLGEEFGLTGPLRTGGWDSLADAVAAREPFWTTESRPWLDRLHDRALRAWTGLREEDLPLLVLELQQRIEGLEQIRFHLGGELLDNRAVGAVLARCARTDPRTWDADALAVATLVWIWRDSGFCLQELNQSVISLPQVLGFLTRRIRAYAELLGEDPGAVPGTPGGVARRLADLRGSVERDNLRCLQFDGGNWERREFLVPRAACAEVLSLPADLRGHLQDEFGGAVPGDGPQAWAALLDLAAEGGRTPTDIVRSLGAWAVADDALPVDYAIFTVPMGVKLDRPWEFDYEDVFCYTAFSEAFDRAAEGVPFDHVGIANAIGQRLRYNVVKKAQNYALVRRFKAQSFNLPDIAVAEDANHGGHRAAGIRMSCRIPTHIKYEGLVWKGIADVRLNRTFYRQHLEFRPSDIPAASRLATWLGWIADAAYARGLLFDPVYGKKLIRVEETL</sequence>
<comment type="caution">
    <text evidence="2">The sequence shown here is derived from an EMBL/GenBank/DDBJ whole genome shotgun (WGS) entry which is preliminary data.</text>
</comment>
<gene>
    <name evidence="2" type="ORF">EDD29_8568</name>
</gene>
<proteinExistence type="predicted"/>
<dbReference type="SUPFAM" id="SSF55729">
    <property type="entry name" value="Acyl-CoA N-acyltransferases (Nat)"/>
    <property type="match status" value="1"/>
</dbReference>
<dbReference type="AlphaFoldDB" id="A0A3N1DBE7"/>
<evidence type="ECO:0000313" key="2">
    <source>
        <dbReference type="EMBL" id="ROO90829.1"/>
    </source>
</evidence>
<dbReference type="Pfam" id="PF13302">
    <property type="entry name" value="Acetyltransf_3"/>
    <property type="match status" value="1"/>
</dbReference>
<dbReference type="Gene3D" id="3.40.630.30">
    <property type="match status" value="1"/>
</dbReference>
<organism evidence="2 3">
    <name type="scientific">Actinocorallia herbida</name>
    <dbReference type="NCBI Taxonomy" id="58109"/>
    <lineage>
        <taxon>Bacteria</taxon>
        <taxon>Bacillati</taxon>
        <taxon>Actinomycetota</taxon>
        <taxon>Actinomycetes</taxon>
        <taxon>Streptosporangiales</taxon>
        <taxon>Thermomonosporaceae</taxon>
        <taxon>Actinocorallia</taxon>
    </lineage>
</organism>
<name>A0A3N1DBE7_9ACTN</name>